<sequence length="277" mass="28913">MIRQAREVAAGMDDGAAQGERSLAPAVTRAAAILDMLAERRGRAVSLAELARGLGAAKSSVSNVCGALAEAGLVRRTPEGFGLGRRLVGYAEAYLAGVDIVREFQDVCRERDDCQEETVQLAVLGETGLEVVYLARRDGRHPVVLASQIGRPLPATTTATGKAMLAELPPAELAARLDAAGPLPHPTAESITDPDELRRDLDAVRERGYALDSGETLEGLLCLAATVPGTATRGQAAAVSFTGLATAASAGRQRERAERLRGLAGDLGARMGAPEPR</sequence>
<gene>
    <name evidence="6" type="ORF">GCM10023224_24570</name>
</gene>
<evidence type="ECO:0000313" key="7">
    <source>
        <dbReference type="Proteomes" id="UP001499993"/>
    </source>
</evidence>
<dbReference type="PROSITE" id="PS51078">
    <property type="entry name" value="ICLR_ED"/>
    <property type="match status" value="1"/>
</dbReference>
<dbReference type="InterPro" id="IPR036388">
    <property type="entry name" value="WH-like_DNA-bd_sf"/>
</dbReference>
<proteinExistence type="predicted"/>
<dbReference type="InterPro" id="IPR036390">
    <property type="entry name" value="WH_DNA-bd_sf"/>
</dbReference>
<feature type="domain" description="IclR-ED" evidence="5">
    <location>
        <begin position="86"/>
        <end position="273"/>
    </location>
</feature>
<keyword evidence="2" id="KW-0238">DNA-binding</keyword>
<evidence type="ECO:0000256" key="2">
    <source>
        <dbReference type="ARBA" id="ARBA00023125"/>
    </source>
</evidence>
<evidence type="ECO:0000259" key="4">
    <source>
        <dbReference type="PROSITE" id="PS51077"/>
    </source>
</evidence>
<dbReference type="InterPro" id="IPR014757">
    <property type="entry name" value="Tscrpt_reg_IclR_C"/>
</dbReference>
<dbReference type="SUPFAM" id="SSF55781">
    <property type="entry name" value="GAF domain-like"/>
    <property type="match status" value="1"/>
</dbReference>
<feature type="domain" description="HTH iclR-type" evidence="4">
    <location>
        <begin position="24"/>
        <end position="85"/>
    </location>
</feature>
<dbReference type="EMBL" id="BAABIK010000012">
    <property type="protein sequence ID" value="GAA4941600.1"/>
    <property type="molecule type" value="Genomic_DNA"/>
</dbReference>
<dbReference type="Pfam" id="PF09339">
    <property type="entry name" value="HTH_IclR"/>
    <property type="match status" value="1"/>
</dbReference>
<comment type="caution">
    <text evidence="6">The sequence shown here is derived from an EMBL/GenBank/DDBJ whole genome shotgun (WGS) entry which is preliminary data.</text>
</comment>
<evidence type="ECO:0000256" key="3">
    <source>
        <dbReference type="ARBA" id="ARBA00023163"/>
    </source>
</evidence>
<dbReference type="PANTHER" id="PTHR30136">
    <property type="entry name" value="HELIX-TURN-HELIX TRANSCRIPTIONAL REGULATOR, ICLR FAMILY"/>
    <property type="match status" value="1"/>
</dbReference>
<dbReference type="PANTHER" id="PTHR30136:SF24">
    <property type="entry name" value="HTH-TYPE TRANSCRIPTIONAL REPRESSOR ALLR"/>
    <property type="match status" value="1"/>
</dbReference>
<accession>A0ABP9GG00</accession>
<dbReference type="SMART" id="SM00346">
    <property type="entry name" value="HTH_ICLR"/>
    <property type="match status" value="1"/>
</dbReference>
<organism evidence="6 7">
    <name type="scientific">Streptomonospora halophila</name>
    <dbReference type="NCBI Taxonomy" id="427369"/>
    <lineage>
        <taxon>Bacteria</taxon>
        <taxon>Bacillati</taxon>
        <taxon>Actinomycetota</taxon>
        <taxon>Actinomycetes</taxon>
        <taxon>Streptosporangiales</taxon>
        <taxon>Nocardiopsidaceae</taxon>
        <taxon>Streptomonospora</taxon>
    </lineage>
</organism>
<dbReference type="Gene3D" id="1.10.10.10">
    <property type="entry name" value="Winged helix-like DNA-binding domain superfamily/Winged helix DNA-binding domain"/>
    <property type="match status" value="1"/>
</dbReference>
<dbReference type="InterPro" id="IPR029016">
    <property type="entry name" value="GAF-like_dom_sf"/>
</dbReference>
<evidence type="ECO:0000259" key="5">
    <source>
        <dbReference type="PROSITE" id="PS51078"/>
    </source>
</evidence>
<protein>
    <submittedName>
        <fullName evidence="6">IclR family transcriptional regulator</fullName>
    </submittedName>
</protein>
<dbReference type="Gene3D" id="3.30.450.40">
    <property type="match status" value="1"/>
</dbReference>
<dbReference type="Pfam" id="PF01614">
    <property type="entry name" value="IclR_C"/>
    <property type="match status" value="1"/>
</dbReference>
<evidence type="ECO:0000313" key="6">
    <source>
        <dbReference type="EMBL" id="GAA4941600.1"/>
    </source>
</evidence>
<dbReference type="Proteomes" id="UP001499993">
    <property type="component" value="Unassembled WGS sequence"/>
</dbReference>
<dbReference type="InterPro" id="IPR050707">
    <property type="entry name" value="HTH_MetabolicPath_Reg"/>
</dbReference>
<dbReference type="InterPro" id="IPR005471">
    <property type="entry name" value="Tscrpt_reg_IclR_N"/>
</dbReference>
<reference evidence="7" key="1">
    <citation type="journal article" date="2019" name="Int. J. Syst. Evol. Microbiol.">
        <title>The Global Catalogue of Microorganisms (GCM) 10K type strain sequencing project: providing services to taxonomists for standard genome sequencing and annotation.</title>
        <authorList>
            <consortium name="The Broad Institute Genomics Platform"/>
            <consortium name="The Broad Institute Genome Sequencing Center for Infectious Disease"/>
            <person name="Wu L."/>
            <person name="Ma J."/>
        </authorList>
    </citation>
    <scope>NUCLEOTIDE SEQUENCE [LARGE SCALE GENOMIC DNA]</scope>
    <source>
        <strain evidence="7">JCM 18123</strain>
    </source>
</reference>
<evidence type="ECO:0000256" key="1">
    <source>
        <dbReference type="ARBA" id="ARBA00023015"/>
    </source>
</evidence>
<dbReference type="SUPFAM" id="SSF46785">
    <property type="entry name" value="Winged helix' DNA-binding domain"/>
    <property type="match status" value="1"/>
</dbReference>
<keyword evidence="1" id="KW-0805">Transcription regulation</keyword>
<keyword evidence="3" id="KW-0804">Transcription</keyword>
<dbReference type="PROSITE" id="PS51077">
    <property type="entry name" value="HTH_ICLR"/>
    <property type="match status" value="1"/>
</dbReference>
<name>A0ABP9GG00_9ACTN</name>
<keyword evidence="7" id="KW-1185">Reference proteome</keyword>